<dbReference type="PROSITE" id="PS50893">
    <property type="entry name" value="ABC_TRANSPORTER_2"/>
    <property type="match status" value="1"/>
</dbReference>
<dbReference type="PROSITE" id="PS00211">
    <property type="entry name" value="ABC_TRANSPORTER_1"/>
    <property type="match status" value="1"/>
</dbReference>
<dbReference type="RefSeq" id="WP_151560617.1">
    <property type="nucleotide sequence ID" value="NZ_WBMT01000006.1"/>
</dbReference>
<keyword evidence="4 6" id="KW-0067">ATP-binding</keyword>
<evidence type="ECO:0000313" key="6">
    <source>
        <dbReference type="EMBL" id="KAB2348842.1"/>
    </source>
</evidence>
<evidence type="ECO:0000313" key="7">
    <source>
        <dbReference type="Proteomes" id="UP000468735"/>
    </source>
</evidence>
<dbReference type="Proteomes" id="UP000468735">
    <property type="component" value="Unassembled WGS sequence"/>
</dbReference>
<dbReference type="SMART" id="SM00382">
    <property type="entry name" value="AAA"/>
    <property type="match status" value="1"/>
</dbReference>
<evidence type="ECO:0000256" key="2">
    <source>
        <dbReference type="ARBA" id="ARBA00022448"/>
    </source>
</evidence>
<dbReference type="InterPro" id="IPR027417">
    <property type="entry name" value="P-loop_NTPase"/>
</dbReference>
<comment type="caution">
    <text evidence="6">The sequence shown here is derived from an EMBL/GenBank/DDBJ whole genome shotgun (WGS) entry which is preliminary data.</text>
</comment>
<gene>
    <name evidence="6" type="ORF">F8566_13800</name>
</gene>
<dbReference type="PANTHER" id="PTHR43335">
    <property type="entry name" value="ABC TRANSPORTER, ATP-BINDING PROTEIN"/>
    <property type="match status" value="1"/>
</dbReference>
<name>A0A6H9YXF5_9ACTN</name>
<dbReference type="GO" id="GO:0016887">
    <property type="term" value="F:ATP hydrolysis activity"/>
    <property type="evidence" value="ECO:0007669"/>
    <property type="project" value="InterPro"/>
</dbReference>
<proteinExistence type="inferred from homology"/>
<reference evidence="6 7" key="1">
    <citation type="submission" date="2019-09" db="EMBL/GenBank/DDBJ databases">
        <title>Actinomadura physcomitrii sp. nov., a novel actinomycete isolated from moss [Physcomitrium sphaericum (Ludw) Fuernr].</title>
        <authorList>
            <person name="Zhuang X."/>
            <person name="Liu C."/>
        </authorList>
    </citation>
    <scope>NUCLEOTIDE SEQUENCE [LARGE SCALE GENOMIC DNA]</scope>
    <source>
        <strain evidence="6 7">HMC1</strain>
    </source>
</reference>
<protein>
    <submittedName>
        <fullName evidence="6">ATP-binding cassette domain-containing protein</fullName>
    </submittedName>
</protein>
<dbReference type="AlphaFoldDB" id="A0A6H9YXF5"/>
<organism evidence="6 7">
    <name type="scientific">Actinomadura rudentiformis</name>
    <dbReference type="NCBI Taxonomy" id="359158"/>
    <lineage>
        <taxon>Bacteria</taxon>
        <taxon>Bacillati</taxon>
        <taxon>Actinomycetota</taxon>
        <taxon>Actinomycetes</taxon>
        <taxon>Streptosporangiales</taxon>
        <taxon>Thermomonosporaceae</taxon>
        <taxon>Actinomadura</taxon>
    </lineage>
</organism>
<dbReference type="Gene3D" id="3.40.50.300">
    <property type="entry name" value="P-loop containing nucleotide triphosphate hydrolases"/>
    <property type="match status" value="1"/>
</dbReference>
<evidence type="ECO:0000259" key="5">
    <source>
        <dbReference type="PROSITE" id="PS50893"/>
    </source>
</evidence>
<dbReference type="Pfam" id="PF00005">
    <property type="entry name" value="ABC_tran"/>
    <property type="match status" value="1"/>
</dbReference>
<dbReference type="InterPro" id="IPR003439">
    <property type="entry name" value="ABC_transporter-like_ATP-bd"/>
</dbReference>
<dbReference type="EMBL" id="WBMT01000006">
    <property type="protein sequence ID" value="KAB2348842.1"/>
    <property type="molecule type" value="Genomic_DNA"/>
</dbReference>
<evidence type="ECO:0000256" key="4">
    <source>
        <dbReference type="ARBA" id="ARBA00022840"/>
    </source>
</evidence>
<dbReference type="InterPro" id="IPR017871">
    <property type="entry name" value="ABC_transporter-like_CS"/>
</dbReference>
<comment type="similarity">
    <text evidence="1">Belongs to the ABC transporter superfamily.</text>
</comment>
<sequence length="310" mass="32225">MISVENLTKRYREVTAVENVSFRCEPGTVTGFLGPNGAGKSTTMRMICGLTPPTTGTATVKGVPYRRISNPGRHVGVLLDAAAQHSGRTGRETLALTAQILGVDQKRVGQMLDRVGLSTKAAKRRVGGYSLGMRQRLGIAQALLGDPSVLILDEPANGLDPEGIHWMRSMLRDFADRGGTVLLSSHLLLEVEAVADRFVVIAGGRVAAQGAKDELLTQPTGVVVRALDGAALQSALAQAGLSARPDGQGAFVVDAPAEAVGRAAAATGTVLLELRQASGGGLEELFLSLINPSPADAPTVAAPAPQETLR</sequence>
<evidence type="ECO:0000256" key="3">
    <source>
        <dbReference type="ARBA" id="ARBA00022741"/>
    </source>
</evidence>
<dbReference type="InterPro" id="IPR003593">
    <property type="entry name" value="AAA+_ATPase"/>
</dbReference>
<keyword evidence="3" id="KW-0547">Nucleotide-binding</keyword>
<keyword evidence="2" id="KW-0813">Transport</keyword>
<dbReference type="GO" id="GO:0005524">
    <property type="term" value="F:ATP binding"/>
    <property type="evidence" value="ECO:0007669"/>
    <property type="project" value="UniProtKB-KW"/>
</dbReference>
<dbReference type="OrthoDB" id="3217132at2"/>
<feature type="domain" description="ABC transporter" evidence="5">
    <location>
        <begin position="2"/>
        <end position="228"/>
    </location>
</feature>
<dbReference type="SUPFAM" id="SSF52540">
    <property type="entry name" value="P-loop containing nucleoside triphosphate hydrolases"/>
    <property type="match status" value="1"/>
</dbReference>
<dbReference type="PANTHER" id="PTHR43335:SF4">
    <property type="entry name" value="ABC TRANSPORTER, ATP-BINDING PROTEIN"/>
    <property type="match status" value="1"/>
</dbReference>
<accession>A0A6H9YXF5</accession>
<keyword evidence="7" id="KW-1185">Reference proteome</keyword>
<evidence type="ECO:0000256" key="1">
    <source>
        <dbReference type="ARBA" id="ARBA00005417"/>
    </source>
</evidence>